<dbReference type="Proteomes" id="UP000014174">
    <property type="component" value="Unassembled WGS sequence"/>
</dbReference>
<dbReference type="SMART" id="SM00316">
    <property type="entry name" value="S1"/>
    <property type="match status" value="2"/>
</dbReference>
<dbReference type="PANTHER" id="PTHR37296:SF1">
    <property type="entry name" value="CONSERVED VIRULENCE FACTOR B"/>
    <property type="match status" value="1"/>
</dbReference>
<dbReference type="EMBL" id="AQPN01000090">
    <property type="protein sequence ID" value="EOR94296.1"/>
    <property type="molecule type" value="Genomic_DNA"/>
</dbReference>
<accession>R9GRF5</accession>
<protein>
    <recommendedName>
        <fullName evidence="2">S1 motif domain-containing protein</fullName>
    </recommendedName>
</protein>
<dbReference type="Pfam" id="PF13509">
    <property type="entry name" value="S1_2"/>
    <property type="match status" value="2"/>
</dbReference>
<organism evidence="3 4">
    <name type="scientific">Arcticibacter svalbardensis MN12-7</name>
    <dbReference type="NCBI Taxonomy" id="1150600"/>
    <lineage>
        <taxon>Bacteria</taxon>
        <taxon>Pseudomonadati</taxon>
        <taxon>Bacteroidota</taxon>
        <taxon>Sphingobacteriia</taxon>
        <taxon>Sphingobacteriales</taxon>
        <taxon>Sphingobacteriaceae</taxon>
        <taxon>Arcticibacter</taxon>
    </lineage>
</organism>
<evidence type="ECO:0000259" key="2">
    <source>
        <dbReference type="SMART" id="SM00316"/>
    </source>
</evidence>
<gene>
    <name evidence="3" type="ORF">ADIARSV_2537</name>
</gene>
<dbReference type="InterPro" id="IPR003029">
    <property type="entry name" value="S1_domain"/>
</dbReference>
<dbReference type="Gene3D" id="1.10.10.10">
    <property type="entry name" value="Winged helix-like DNA-binding domain superfamily/Winged helix DNA-binding domain"/>
    <property type="match status" value="1"/>
</dbReference>
<dbReference type="InterPro" id="IPR014464">
    <property type="entry name" value="CvfB_fam"/>
</dbReference>
<dbReference type="InterPro" id="IPR012340">
    <property type="entry name" value="NA-bd_OB-fold"/>
</dbReference>
<dbReference type="InterPro" id="IPR040764">
    <property type="entry name" value="CvfB_WH"/>
</dbReference>
<evidence type="ECO:0000313" key="4">
    <source>
        <dbReference type="Proteomes" id="UP000014174"/>
    </source>
</evidence>
<comment type="similarity">
    <text evidence="1">Belongs to the CvfB family.</text>
</comment>
<dbReference type="InterPro" id="IPR036388">
    <property type="entry name" value="WH-like_DNA-bd_sf"/>
</dbReference>
<feature type="domain" description="S1 motif" evidence="2">
    <location>
        <begin position="82"/>
        <end position="144"/>
    </location>
</feature>
<dbReference type="STRING" id="1150600.ADIARSV_2537"/>
<dbReference type="eggNOG" id="COG2996">
    <property type="taxonomic scope" value="Bacteria"/>
</dbReference>
<keyword evidence="4" id="KW-1185">Reference proteome</keyword>
<comment type="caution">
    <text evidence="3">The sequence shown here is derived from an EMBL/GenBank/DDBJ whole genome shotgun (WGS) entry which is preliminary data.</text>
</comment>
<dbReference type="Gene3D" id="2.40.50.140">
    <property type="entry name" value="Nucleic acid-binding proteins"/>
    <property type="match status" value="1"/>
</dbReference>
<dbReference type="GO" id="GO:0003676">
    <property type="term" value="F:nucleic acid binding"/>
    <property type="evidence" value="ECO:0007669"/>
    <property type="project" value="InterPro"/>
</dbReference>
<dbReference type="PIRSF" id="PIRSF012524">
    <property type="entry name" value="YitL_S1"/>
    <property type="match status" value="1"/>
</dbReference>
<dbReference type="AlphaFoldDB" id="R9GRF5"/>
<sequence>MFIYNSGRIKTTIAMIEIGKFNYLRIVQKTDVGVLLTDGDTEVMMPYNHAPNVAIPGDNINVFTFMNKEGKLLATNQTPYATVGEFAFLEVVDVSDDGAYLDLGIDKDLYAPKRDQKRPMQKGESYVVYVYLDESNGRMLASSRVANYVEEKNFEFEELDEVSLLISEETDLGFNAIINNQYIGLLYHNEVFDNVQPGDVRKGWIKKIRVEGKIDLTLQPTGYGHILDTKDVLLQELKKNNGLINLGDKSSPLEIYERFKISKNAFRKSVGGLYKERLVTVSDYEIRLVAED</sequence>
<proteinExistence type="inferred from homology"/>
<feature type="domain" description="S1 motif" evidence="2">
    <location>
        <begin position="157"/>
        <end position="219"/>
    </location>
</feature>
<evidence type="ECO:0000313" key="3">
    <source>
        <dbReference type="EMBL" id="EOR94296.1"/>
    </source>
</evidence>
<dbReference type="Pfam" id="PF17783">
    <property type="entry name" value="WHD_CvfB"/>
    <property type="match status" value="1"/>
</dbReference>
<dbReference type="PANTHER" id="PTHR37296">
    <property type="entry name" value="CONSERVED VIRULENCE FACTOR B"/>
    <property type="match status" value="1"/>
</dbReference>
<reference evidence="3 4" key="1">
    <citation type="journal article" date="2013" name="Genome Announc.">
        <title>Draft Genome Sequence of Arcticibacter svalbardensis Strain MN12-7T, a Member of the Family Sphingobacteriaceae Isolated from an Arctic Soil Sample.</title>
        <authorList>
            <person name="Shivaji S."/>
            <person name="Ara S."/>
            <person name="Prasad S."/>
            <person name="Manasa B.P."/>
            <person name="Begum Z."/>
            <person name="Singh A."/>
            <person name="Kumar Pinnaka A."/>
        </authorList>
    </citation>
    <scope>NUCLEOTIDE SEQUENCE [LARGE SCALE GENOMIC DNA]</scope>
    <source>
        <strain evidence="3 4">MN12-7</strain>
    </source>
</reference>
<evidence type="ECO:0000256" key="1">
    <source>
        <dbReference type="PIRNR" id="PIRNR012524"/>
    </source>
</evidence>
<dbReference type="InterPro" id="IPR039566">
    <property type="entry name" value="CvfB_S1_st"/>
</dbReference>
<name>R9GRF5_9SPHI</name>